<evidence type="ECO:0000256" key="5">
    <source>
        <dbReference type="SAM" id="SignalP"/>
    </source>
</evidence>
<dbReference type="RefSeq" id="WP_039574172.1">
    <property type="nucleotide sequence ID" value="NZ_CP009122.1"/>
</dbReference>
<dbReference type="Pfam" id="PF05433">
    <property type="entry name" value="Rick_17kDa_Anti"/>
    <property type="match status" value="1"/>
</dbReference>
<protein>
    <recommendedName>
        <fullName evidence="3">17 kDa surface antigen</fullName>
    </recommendedName>
</protein>
<gene>
    <name evidence="7" type="ORF">SKP52_09315</name>
</gene>
<organism evidence="7 8">
    <name type="scientific">Sphingopyxis fribergensis</name>
    <dbReference type="NCBI Taxonomy" id="1515612"/>
    <lineage>
        <taxon>Bacteria</taxon>
        <taxon>Pseudomonadati</taxon>
        <taxon>Pseudomonadota</taxon>
        <taxon>Alphaproteobacteria</taxon>
        <taxon>Sphingomonadales</taxon>
        <taxon>Sphingomonadaceae</taxon>
        <taxon>Sphingopyxis</taxon>
    </lineage>
</organism>
<dbReference type="HOGENOM" id="CLU_115318_0_0_5"/>
<feature type="signal peptide" evidence="5">
    <location>
        <begin position="1"/>
        <end position="19"/>
    </location>
</feature>
<dbReference type="GO" id="GO:0009279">
    <property type="term" value="C:cell outer membrane"/>
    <property type="evidence" value="ECO:0007669"/>
    <property type="project" value="UniProtKB-SubCell"/>
</dbReference>
<feature type="chain" id="PRO_5002031769" description="17 kDa surface antigen" evidence="5">
    <location>
        <begin position="20"/>
        <end position="126"/>
    </location>
</feature>
<dbReference type="EMBL" id="CP009122">
    <property type="protein sequence ID" value="AJA08774.1"/>
    <property type="molecule type" value="Genomic_DNA"/>
</dbReference>
<dbReference type="Proteomes" id="UP000030907">
    <property type="component" value="Chromosome"/>
</dbReference>
<dbReference type="KEGG" id="sphk:SKP52_09315"/>
<comment type="similarity">
    <text evidence="2">Belongs to the rickettsiale 17 kDa surface antigen family.</text>
</comment>
<keyword evidence="8" id="KW-1185">Reference proteome</keyword>
<evidence type="ECO:0000313" key="8">
    <source>
        <dbReference type="Proteomes" id="UP000030907"/>
    </source>
</evidence>
<evidence type="ECO:0000313" key="7">
    <source>
        <dbReference type="EMBL" id="AJA08774.1"/>
    </source>
</evidence>
<comment type="subcellular location">
    <subcellularLocation>
        <location evidence="1">Cell outer membrane</location>
        <topology evidence="1">Lipid-anchor</topology>
    </subcellularLocation>
</comment>
<dbReference type="STRING" id="1515612.SKP52_09315"/>
<proteinExistence type="inferred from homology"/>
<accession>A0A0A7PFN3</accession>
<dbReference type="InterPro" id="IPR008816">
    <property type="entry name" value="Gly_zipper_2TM_dom"/>
</dbReference>
<evidence type="ECO:0000256" key="1">
    <source>
        <dbReference type="ARBA" id="ARBA00004459"/>
    </source>
</evidence>
<reference evidence="7 8" key="1">
    <citation type="journal article" date="2015" name="Int. J. Syst. Evol. Microbiol.">
        <title>Description of Sphingopyxis fribergensis sp. nov. - a soil bacterium with the ability to degrade styrene and phenylacetic acid.</title>
        <authorList>
            <person name="Oelschlagel M."/>
            <person name="Ruckert C."/>
            <person name="Kalinowski J."/>
            <person name="Schmidt G."/>
            <person name="Schlomann M."/>
            <person name="Tischler D."/>
        </authorList>
    </citation>
    <scope>NUCLEOTIDE SEQUENCE [LARGE SCALE GENOMIC DNA]</scope>
    <source>
        <strain evidence="7 8">Kp5.2</strain>
    </source>
</reference>
<keyword evidence="4" id="KW-0449">Lipoprotein</keyword>
<evidence type="ECO:0000259" key="6">
    <source>
        <dbReference type="Pfam" id="PF05433"/>
    </source>
</evidence>
<keyword evidence="5" id="KW-0732">Signal</keyword>
<evidence type="ECO:0000256" key="4">
    <source>
        <dbReference type="ARBA" id="ARBA00023288"/>
    </source>
</evidence>
<sequence>MFLLKRLALTALIGASALAALPVEADARDRHHRHGYYGHRDNDRYRDYRRYDRRDYRRDYRRSHYRDRNYYCRRGSGTTGLIVGGAAGALLGREVDRYRDRLPGTIIGGAAGALIGREVDRGGRRC</sequence>
<dbReference type="AlphaFoldDB" id="A0A0A7PFN3"/>
<feature type="domain" description="Glycine zipper 2TM" evidence="6">
    <location>
        <begin position="80"/>
        <end position="119"/>
    </location>
</feature>
<name>A0A0A7PFN3_9SPHN</name>
<evidence type="ECO:0000256" key="2">
    <source>
        <dbReference type="ARBA" id="ARBA00008681"/>
    </source>
</evidence>
<evidence type="ECO:0000256" key="3">
    <source>
        <dbReference type="ARBA" id="ARBA00015281"/>
    </source>
</evidence>